<dbReference type="OrthoDB" id="593725at2"/>
<dbReference type="AlphaFoldDB" id="A0A101J895"/>
<gene>
    <name evidence="1" type="ORF">ASB62_07670</name>
</gene>
<reference evidence="1 2" key="1">
    <citation type="submission" date="2015-10" db="EMBL/GenBank/DDBJ databases">
        <title>Draft Genome Sequence of Chlorobium limicola strain Frasassi Growing under Artificial Lighting in the Frasassi Cave System.</title>
        <authorList>
            <person name="Mansor M."/>
            <person name="Macalady J."/>
        </authorList>
    </citation>
    <scope>NUCLEOTIDE SEQUENCE [LARGE SCALE GENOMIC DNA]</scope>
    <source>
        <strain evidence="1 2">Frasassi</strain>
    </source>
</reference>
<evidence type="ECO:0000313" key="2">
    <source>
        <dbReference type="Proteomes" id="UP000053937"/>
    </source>
</evidence>
<sequence length="412" mass="46606">MKPICINNYCFDRVHIWIQYDWRVPQFVELVIEVFYPLDRDANGLVMFNHGFLIGNDMLFYPKKIIGSFINDNPLFGINPSAYYNYTSAIVEKNWAMAFVTASHMQSAAMPWVDFGGNPRVGQDAYAAASYLVKYGATDDFYRIDEHNRSRSFYDREILDKTRFMKGNNVIFAGHSVGGAHAQVAAVGFEKLQELGRKNFRPFNPVIFDREFLPAYSDRMAEWDPEDRANPVGLIQLSPVDMKLPVLAPGMQPYREILAEREMPLLMVIGQCDCATLKSSNPPAWSSDTGTRTQFGQLASAKSWSAIACVEKGSHCGYLTEESFFCDQADKPSECNLCPEGESYASKSAETAFTAELFKRFIRLYPGEKGFQGDFNDWKGSDFMQWLNRPSPGGRVSLVPFADGQYVDYARP</sequence>
<evidence type="ECO:0000313" key="1">
    <source>
        <dbReference type="EMBL" id="KUL22037.1"/>
    </source>
</evidence>
<proteinExistence type="predicted"/>
<accession>A0A101J895</accession>
<dbReference type="EMBL" id="LMBR01000199">
    <property type="protein sequence ID" value="KUL22037.1"/>
    <property type="molecule type" value="Genomic_DNA"/>
</dbReference>
<dbReference type="Proteomes" id="UP000053937">
    <property type="component" value="Unassembled WGS sequence"/>
</dbReference>
<dbReference type="RefSeq" id="WP_059139319.1">
    <property type="nucleotide sequence ID" value="NZ_LMBR01000199.1"/>
</dbReference>
<name>A0A101J895_CHLLI</name>
<organism evidence="1 2">
    <name type="scientific">Chlorobium limicola</name>
    <dbReference type="NCBI Taxonomy" id="1092"/>
    <lineage>
        <taxon>Bacteria</taxon>
        <taxon>Pseudomonadati</taxon>
        <taxon>Chlorobiota</taxon>
        <taxon>Chlorobiia</taxon>
        <taxon>Chlorobiales</taxon>
        <taxon>Chlorobiaceae</taxon>
        <taxon>Chlorobium/Pelodictyon group</taxon>
        <taxon>Chlorobium</taxon>
    </lineage>
</organism>
<comment type="caution">
    <text evidence="1">The sequence shown here is derived from an EMBL/GenBank/DDBJ whole genome shotgun (WGS) entry which is preliminary data.</text>
</comment>
<keyword evidence="2" id="KW-1185">Reference proteome</keyword>
<protein>
    <submittedName>
        <fullName evidence="1">Uncharacterized protein</fullName>
    </submittedName>
</protein>